<organism evidence="1 3">
    <name type="scientific">Aureispira anguillae</name>
    <dbReference type="NCBI Taxonomy" id="2864201"/>
    <lineage>
        <taxon>Bacteria</taxon>
        <taxon>Pseudomonadati</taxon>
        <taxon>Bacteroidota</taxon>
        <taxon>Saprospiria</taxon>
        <taxon>Saprospirales</taxon>
        <taxon>Saprospiraceae</taxon>
        <taxon>Aureispira</taxon>
    </lineage>
</organism>
<accession>A0A915YCM7</accession>
<sequence>MKTNTTKTTERNRSFYQHVLNTLSAADFKSLPQQLGLSQRMTTLRLRNPNLLDYPTIQKLVPILGADLKEVVQEYELGYDSLSAREYKKLMHI</sequence>
<evidence type="ECO:0000313" key="1">
    <source>
        <dbReference type="EMBL" id="BDS10606.1"/>
    </source>
</evidence>
<proteinExistence type="predicted"/>
<dbReference type="KEGG" id="aup:AsAng_0015990"/>
<dbReference type="EMBL" id="AP026867">
    <property type="protein sequence ID" value="BDS10889.1"/>
    <property type="molecule type" value="Genomic_DNA"/>
</dbReference>
<dbReference type="AlphaFoldDB" id="A0A915YCM7"/>
<keyword evidence="3" id="KW-1185">Reference proteome</keyword>
<protein>
    <submittedName>
        <fullName evidence="1">Uncharacterized protein</fullName>
    </submittedName>
</protein>
<evidence type="ECO:0000313" key="2">
    <source>
        <dbReference type="EMBL" id="BDS10889.1"/>
    </source>
</evidence>
<gene>
    <name evidence="1" type="ORF">AsAng_0013140</name>
    <name evidence="2" type="ORF">AsAng_0015990</name>
</gene>
<dbReference type="Proteomes" id="UP001060919">
    <property type="component" value="Chromosome"/>
</dbReference>
<reference evidence="1" key="1">
    <citation type="submission" date="2022-09" db="EMBL/GenBank/DDBJ databases">
        <title>Aureispira anguillicida sp. nov., isolated from Leptocephalus of Japanese eel Anguilla japonica.</title>
        <authorList>
            <person name="Yuasa K."/>
            <person name="Mekata T."/>
            <person name="Ikunari K."/>
        </authorList>
    </citation>
    <scope>NUCLEOTIDE SEQUENCE</scope>
    <source>
        <strain evidence="1">EL160426</strain>
    </source>
</reference>
<dbReference type="KEGG" id="aup:AsAng_0013140"/>
<name>A0A915YCM7_9BACT</name>
<dbReference type="EMBL" id="AP026867">
    <property type="protein sequence ID" value="BDS10606.1"/>
    <property type="molecule type" value="Genomic_DNA"/>
</dbReference>
<evidence type="ECO:0000313" key="3">
    <source>
        <dbReference type="Proteomes" id="UP001060919"/>
    </source>
</evidence>
<dbReference type="RefSeq" id="WP_264791895.1">
    <property type="nucleotide sequence ID" value="NZ_AP026867.1"/>
</dbReference>